<feature type="signal peptide" evidence="8">
    <location>
        <begin position="1"/>
        <end position="16"/>
    </location>
</feature>
<dbReference type="PANTHER" id="PTHR31776:SF0">
    <property type="entry name" value="ALPHA-L-ARABINOFURANOSIDASE 1"/>
    <property type="match status" value="1"/>
</dbReference>
<dbReference type="SMART" id="SM00813">
    <property type="entry name" value="Alpha-L-AF_C"/>
    <property type="match status" value="1"/>
</dbReference>
<evidence type="ECO:0000256" key="7">
    <source>
        <dbReference type="ARBA" id="ARBA00023180"/>
    </source>
</evidence>
<dbReference type="Pfam" id="PF22848">
    <property type="entry name" value="ASD1_dom"/>
    <property type="match status" value="1"/>
</dbReference>
<dbReference type="Gene3D" id="2.60.120.260">
    <property type="entry name" value="Galactose-binding domain-like"/>
    <property type="match status" value="1"/>
</dbReference>
<evidence type="ECO:0000256" key="2">
    <source>
        <dbReference type="ARBA" id="ARBA00004834"/>
    </source>
</evidence>
<evidence type="ECO:0000256" key="4">
    <source>
        <dbReference type="ARBA" id="ARBA00012670"/>
    </source>
</evidence>
<dbReference type="GO" id="GO:0046556">
    <property type="term" value="F:alpha-L-arabinofuranosidase activity"/>
    <property type="evidence" value="ECO:0007669"/>
    <property type="project" value="UniProtKB-EC"/>
</dbReference>
<sequence>MKLPFLVLSTLWAVSALDVKVSNTGGNATSGYQYGIMFEDINYSGDGGIYAELIRNRAFQGDAVFPSTIEPWTAVGNAKLSLQNLSQPLSSALPTSLNVAASAGEAGISNPGYWGIDVKLQKYTGSFWVKGSYNESFTASLYNYLSNETLATVQVPSKASNSEWTEHAYTLTPEIAADNVNNSFQITFDASAADGSLDFNLISLFPPTYNDRPNGMRKDLMEALAELNPSFLRFPGGNNLEGNDPPYYLKWNETIGPLKDRPGYPGTWNYENTNGLGLIEYLHWCDDLHMEPVLAVWAGFYLSGPVIPEDQLQPYIEDALNQLEFITGDTSTRYGTLRSSLGYPDPWVIKYVEVGNEDNLGGGGPSYEAYRFQAFRDAINEKYPDIFVFASTTDYHFAETEDVGEDYHEYTRPDYFVGQFGFFDNFTAGQKTMIGEYATVQPNTAEGGGVDWDQARLPFPTWIGSVAEAVFLLGAERNADKIWGAAYAPTLQNLDSTQWVPDLISFTADTARDVLSTSYHAIKLLSAHRISTVLPMDTLDFGPVYYVAGYSNSSNSYIFKAAVYNSTETVDMNIAFEGVSEGAEASLMVLTAPDAESYNSLGSDVVKSSVTTLTAGSGGAVSFALPDLSVAVLEVKG</sequence>
<gene>
    <name evidence="10" type="ORF">EJ04DRAFT_219481</name>
</gene>
<evidence type="ECO:0000259" key="9">
    <source>
        <dbReference type="SMART" id="SM00813"/>
    </source>
</evidence>
<evidence type="ECO:0000256" key="5">
    <source>
        <dbReference type="ARBA" id="ARBA00022729"/>
    </source>
</evidence>
<organism evidence="10 11">
    <name type="scientific">Polyplosphaeria fusca</name>
    <dbReference type="NCBI Taxonomy" id="682080"/>
    <lineage>
        <taxon>Eukaryota</taxon>
        <taxon>Fungi</taxon>
        <taxon>Dikarya</taxon>
        <taxon>Ascomycota</taxon>
        <taxon>Pezizomycotina</taxon>
        <taxon>Dothideomycetes</taxon>
        <taxon>Pleosporomycetidae</taxon>
        <taxon>Pleosporales</taxon>
        <taxon>Tetraplosphaeriaceae</taxon>
        <taxon>Polyplosphaeria</taxon>
    </lineage>
</organism>
<dbReference type="InterPro" id="IPR051563">
    <property type="entry name" value="Glycosyl_Hydrolase_51"/>
</dbReference>
<evidence type="ECO:0000313" key="10">
    <source>
        <dbReference type="EMBL" id="KAF2735247.1"/>
    </source>
</evidence>
<dbReference type="SUPFAM" id="SSF51011">
    <property type="entry name" value="Glycosyl hydrolase domain"/>
    <property type="match status" value="1"/>
</dbReference>
<comment type="catalytic activity">
    <reaction evidence="1">
        <text>Hydrolysis of terminal non-reducing alpha-L-arabinofuranoside residues in alpha-L-arabinosides.</text>
        <dbReference type="EC" id="3.2.1.55"/>
    </reaction>
</comment>
<dbReference type="EC" id="3.2.1.55" evidence="4"/>
<dbReference type="Pfam" id="PF06964">
    <property type="entry name" value="Alpha-L-AF_C"/>
    <property type="match status" value="1"/>
</dbReference>
<dbReference type="InterPro" id="IPR055235">
    <property type="entry name" value="ASD1_cat"/>
</dbReference>
<evidence type="ECO:0000313" key="11">
    <source>
        <dbReference type="Proteomes" id="UP000799444"/>
    </source>
</evidence>
<accession>A0A9P4R1T3</accession>
<proteinExistence type="inferred from homology"/>
<dbReference type="PANTHER" id="PTHR31776">
    <property type="entry name" value="ALPHA-L-ARABINOFURANOSIDASE 1"/>
    <property type="match status" value="1"/>
</dbReference>
<name>A0A9P4R1T3_9PLEO</name>
<reference evidence="10" key="1">
    <citation type="journal article" date="2020" name="Stud. Mycol.">
        <title>101 Dothideomycetes genomes: a test case for predicting lifestyles and emergence of pathogens.</title>
        <authorList>
            <person name="Haridas S."/>
            <person name="Albert R."/>
            <person name="Binder M."/>
            <person name="Bloem J."/>
            <person name="Labutti K."/>
            <person name="Salamov A."/>
            <person name="Andreopoulos B."/>
            <person name="Baker S."/>
            <person name="Barry K."/>
            <person name="Bills G."/>
            <person name="Bluhm B."/>
            <person name="Cannon C."/>
            <person name="Castanera R."/>
            <person name="Culley D."/>
            <person name="Daum C."/>
            <person name="Ezra D."/>
            <person name="Gonzalez J."/>
            <person name="Henrissat B."/>
            <person name="Kuo A."/>
            <person name="Liang C."/>
            <person name="Lipzen A."/>
            <person name="Lutzoni F."/>
            <person name="Magnuson J."/>
            <person name="Mondo S."/>
            <person name="Nolan M."/>
            <person name="Ohm R."/>
            <person name="Pangilinan J."/>
            <person name="Park H.-J."/>
            <person name="Ramirez L."/>
            <person name="Alfaro M."/>
            <person name="Sun H."/>
            <person name="Tritt A."/>
            <person name="Yoshinaga Y."/>
            <person name="Zwiers L.-H."/>
            <person name="Turgeon B."/>
            <person name="Goodwin S."/>
            <person name="Spatafora J."/>
            <person name="Crous P."/>
            <person name="Grigoriev I."/>
        </authorList>
    </citation>
    <scope>NUCLEOTIDE SEQUENCE</scope>
    <source>
        <strain evidence="10">CBS 125425</strain>
    </source>
</reference>
<dbReference type="InterPro" id="IPR010720">
    <property type="entry name" value="Alpha-L-AF_C"/>
</dbReference>
<dbReference type="AlphaFoldDB" id="A0A9P4R1T3"/>
<dbReference type="GO" id="GO:0046373">
    <property type="term" value="P:L-arabinose metabolic process"/>
    <property type="evidence" value="ECO:0007669"/>
    <property type="project" value="InterPro"/>
</dbReference>
<keyword evidence="11" id="KW-1185">Reference proteome</keyword>
<dbReference type="Gene3D" id="2.60.40.1180">
    <property type="entry name" value="Golgi alpha-mannosidase II"/>
    <property type="match status" value="1"/>
</dbReference>
<dbReference type="SUPFAM" id="SSF51445">
    <property type="entry name" value="(Trans)glycosidases"/>
    <property type="match status" value="1"/>
</dbReference>
<keyword evidence="6" id="KW-0378">Hydrolase</keyword>
<evidence type="ECO:0000256" key="3">
    <source>
        <dbReference type="ARBA" id="ARBA00007186"/>
    </source>
</evidence>
<evidence type="ECO:0000256" key="6">
    <source>
        <dbReference type="ARBA" id="ARBA00022801"/>
    </source>
</evidence>
<feature type="domain" description="Alpha-L-arabinofuranosidase C-terminal" evidence="9">
    <location>
        <begin position="435"/>
        <end position="629"/>
    </location>
</feature>
<comment type="pathway">
    <text evidence="2">Glycan metabolism; L-arabinan degradation.</text>
</comment>
<comment type="caution">
    <text evidence="10">The sequence shown here is derived from an EMBL/GenBank/DDBJ whole genome shotgun (WGS) entry which is preliminary data.</text>
</comment>
<evidence type="ECO:0000256" key="8">
    <source>
        <dbReference type="SAM" id="SignalP"/>
    </source>
</evidence>
<dbReference type="OrthoDB" id="406864at2759"/>
<comment type="similarity">
    <text evidence="3">Belongs to the glycosyl hydrolase 51 family.</text>
</comment>
<evidence type="ECO:0000256" key="1">
    <source>
        <dbReference type="ARBA" id="ARBA00001462"/>
    </source>
</evidence>
<dbReference type="InterPro" id="IPR017853">
    <property type="entry name" value="GH"/>
</dbReference>
<keyword evidence="7" id="KW-0325">Glycoprotein</keyword>
<dbReference type="InterPro" id="IPR013780">
    <property type="entry name" value="Glyco_hydro_b"/>
</dbReference>
<keyword evidence="5 8" id="KW-0732">Signal</keyword>
<protein>
    <recommendedName>
        <fullName evidence="4">non-reducing end alpha-L-arabinofuranosidase</fullName>
        <ecNumber evidence="4">3.2.1.55</ecNumber>
    </recommendedName>
</protein>
<dbReference type="Proteomes" id="UP000799444">
    <property type="component" value="Unassembled WGS sequence"/>
</dbReference>
<dbReference type="EMBL" id="ML996138">
    <property type="protein sequence ID" value="KAF2735247.1"/>
    <property type="molecule type" value="Genomic_DNA"/>
</dbReference>
<feature type="chain" id="PRO_5040233377" description="non-reducing end alpha-L-arabinofuranosidase" evidence="8">
    <location>
        <begin position="17"/>
        <end position="637"/>
    </location>
</feature>
<dbReference type="Gene3D" id="3.20.20.80">
    <property type="entry name" value="Glycosidases"/>
    <property type="match status" value="1"/>
</dbReference>